<dbReference type="Proteomes" id="UP000887116">
    <property type="component" value="Unassembled WGS sequence"/>
</dbReference>
<reference evidence="6" key="1">
    <citation type="submission" date="2020-07" db="EMBL/GenBank/DDBJ databases">
        <title>Multicomponent nature underlies the extraordinary mechanical properties of spider dragline silk.</title>
        <authorList>
            <person name="Kono N."/>
            <person name="Nakamura H."/>
            <person name="Mori M."/>
            <person name="Yoshida Y."/>
            <person name="Ohtoshi R."/>
            <person name="Malay A.D."/>
            <person name="Moran D.A.P."/>
            <person name="Tomita M."/>
            <person name="Numata K."/>
            <person name="Arakawa K."/>
        </authorList>
    </citation>
    <scope>NUCLEOTIDE SEQUENCE</scope>
</reference>
<evidence type="ECO:0000256" key="1">
    <source>
        <dbReference type="ARBA" id="ARBA00004141"/>
    </source>
</evidence>
<keyword evidence="2 5" id="KW-0812">Transmembrane</keyword>
<accession>A0A8X6K9M4</accession>
<dbReference type="SUPFAM" id="SSF103481">
    <property type="entry name" value="Multidrug resistance efflux transporter EmrE"/>
    <property type="match status" value="1"/>
</dbReference>
<evidence type="ECO:0000313" key="6">
    <source>
        <dbReference type="EMBL" id="GFQ67116.1"/>
    </source>
</evidence>
<comment type="subcellular location">
    <subcellularLocation>
        <location evidence="1">Membrane</location>
        <topology evidence="1">Multi-pass membrane protein</topology>
    </subcellularLocation>
</comment>
<evidence type="ECO:0000256" key="4">
    <source>
        <dbReference type="ARBA" id="ARBA00023136"/>
    </source>
</evidence>
<dbReference type="AlphaFoldDB" id="A0A8X6K9M4"/>
<dbReference type="PANTHER" id="PTHR22911">
    <property type="entry name" value="ACYL-MALONYL CONDENSING ENZYME-RELATED"/>
    <property type="match status" value="1"/>
</dbReference>
<organism evidence="6 7">
    <name type="scientific">Trichonephila clavata</name>
    <name type="common">Joro spider</name>
    <name type="synonym">Nephila clavata</name>
    <dbReference type="NCBI Taxonomy" id="2740835"/>
    <lineage>
        <taxon>Eukaryota</taxon>
        <taxon>Metazoa</taxon>
        <taxon>Ecdysozoa</taxon>
        <taxon>Arthropoda</taxon>
        <taxon>Chelicerata</taxon>
        <taxon>Arachnida</taxon>
        <taxon>Araneae</taxon>
        <taxon>Araneomorphae</taxon>
        <taxon>Entelegynae</taxon>
        <taxon>Araneoidea</taxon>
        <taxon>Nephilidae</taxon>
        <taxon>Trichonephila</taxon>
    </lineage>
</organism>
<feature type="transmembrane region" description="Helical" evidence="5">
    <location>
        <begin position="88"/>
        <end position="106"/>
    </location>
</feature>
<dbReference type="EMBL" id="BMAO01000476">
    <property type="protein sequence ID" value="GFQ67116.1"/>
    <property type="molecule type" value="Genomic_DNA"/>
</dbReference>
<keyword evidence="4 5" id="KW-0472">Membrane</keyword>
<name>A0A8X6K9M4_TRICU</name>
<sequence length="319" mass="35764">MKSRSKSLTSKKRLLHPTAHFATYRWGGDVHRFSLPVFVTVAARVFLKEPCSTLQSVTVVLTVLGIAFTAKLPSRLMGNLVIYSKDTIYGLLAAMMALCCNTVQFICVRKVKSVHYSVLMFTFGLVAFIEIAIMTYLFGDFKWHYCGLQNWYIILLGLFSYTGQTMLVIALQLEFAGPVSTMKSASDIILAFIWQTFLFHDPPDLFSIIGALLVGSSVVFIGVTKWLMSLPEESSQLCLREWVKSYLVLNTKESDTKKQAHIKRQAGSLLNYLQGTRKKEDSFGSESDLDFHEKDVADEINRTDSGSALIRTPPGKTIL</sequence>
<gene>
    <name evidence="6" type="primary">NCL1_25552</name>
    <name evidence="6" type="ORF">TNCT_659841</name>
</gene>
<keyword evidence="7" id="KW-1185">Reference proteome</keyword>
<feature type="transmembrane region" description="Helical" evidence="5">
    <location>
        <begin position="118"/>
        <end position="139"/>
    </location>
</feature>
<dbReference type="PANTHER" id="PTHR22911:SF6">
    <property type="entry name" value="SOLUTE CARRIER FAMILY 35 MEMBER G1"/>
    <property type="match status" value="1"/>
</dbReference>
<evidence type="ECO:0000256" key="2">
    <source>
        <dbReference type="ARBA" id="ARBA00022692"/>
    </source>
</evidence>
<evidence type="ECO:0000256" key="5">
    <source>
        <dbReference type="SAM" id="Phobius"/>
    </source>
</evidence>
<dbReference type="GO" id="GO:0016020">
    <property type="term" value="C:membrane"/>
    <property type="evidence" value="ECO:0007669"/>
    <property type="project" value="UniProtKB-SubCell"/>
</dbReference>
<comment type="caution">
    <text evidence="6">The sequence shown here is derived from an EMBL/GenBank/DDBJ whole genome shotgun (WGS) entry which is preliminary data.</text>
</comment>
<protein>
    <submittedName>
        <fullName evidence="6">Solute carrier family 35 member G1</fullName>
    </submittedName>
</protein>
<dbReference type="InterPro" id="IPR037185">
    <property type="entry name" value="EmrE-like"/>
</dbReference>
<proteinExistence type="predicted"/>
<feature type="transmembrane region" description="Helical" evidence="5">
    <location>
        <begin position="151"/>
        <end position="172"/>
    </location>
</feature>
<keyword evidence="3 5" id="KW-1133">Transmembrane helix</keyword>
<evidence type="ECO:0000313" key="7">
    <source>
        <dbReference type="Proteomes" id="UP000887116"/>
    </source>
</evidence>
<dbReference type="OrthoDB" id="6502282at2759"/>
<feature type="transmembrane region" description="Helical" evidence="5">
    <location>
        <begin position="206"/>
        <end position="227"/>
    </location>
</feature>
<evidence type="ECO:0000256" key="3">
    <source>
        <dbReference type="ARBA" id="ARBA00022989"/>
    </source>
</evidence>